<keyword evidence="3" id="KW-1185">Reference proteome</keyword>
<evidence type="ECO:0000313" key="3">
    <source>
        <dbReference type="Proteomes" id="UP000052237"/>
    </source>
</evidence>
<name>A0A0S4SZ81_CAMHY</name>
<feature type="transmembrane region" description="Helical" evidence="1">
    <location>
        <begin position="99"/>
        <end position="119"/>
    </location>
</feature>
<accession>A0A0S4SZ81</accession>
<dbReference type="AlphaFoldDB" id="A0A0S4SZ81"/>
<gene>
    <name evidence="2" type="ORF">ERS686654_02226</name>
</gene>
<keyword evidence="1" id="KW-1133">Transmembrane helix</keyword>
<dbReference type="Proteomes" id="UP000052237">
    <property type="component" value="Unassembled WGS sequence"/>
</dbReference>
<proteinExistence type="predicted"/>
<keyword evidence="1" id="KW-0472">Membrane</keyword>
<evidence type="ECO:0000313" key="2">
    <source>
        <dbReference type="EMBL" id="CUU91113.1"/>
    </source>
</evidence>
<keyword evidence="1" id="KW-0812">Transmembrane</keyword>
<sequence>MEFGRIEEKGEEISMKIYNSKIIKKMSDEEICTQFLKDIQNNDIMLHSKYFTEKPIFSSIINAMIDDKYFIETLMNYIGEKKYRTPFKTKLILFKCKSILDYIVPVIIFFAAAAFIIYANMIMKSV</sequence>
<comment type="caution">
    <text evidence="2">The sequence shown here is derived from an EMBL/GenBank/DDBJ whole genome shotgun (WGS) entry which is preliminary data.</text>
</comment>
<organism evidence="2 3">
    <name type="scientific">Campylobacter hyointestinalis subsp. hyointestinalis</name>
    <dbReference type="NCBI Taxonomy" id="91352"/>
    <lineage>
        <taxon>Bacteria</taxon>
        <taxon>Pseudomonadati</taxon>
        <taxon>Campylobacterota</taxon>
        <taxon>Epsilonproteobacteria</taxon>
        <taxon>Campylobacterales</taxon>
        <taxon>Campylobacteraceae</taxon>
        <taxon>Campylobacter</taxon>
    </lineage>
</organism>
<reference evidence="2 3" key="1">
    <citation type="submission" date="2015-11" db="EMBL/GenBank/DDBJ databases">
        <authorList>
            <consortium name="Pathogen Informatics"/>
        </authorList>
    </citation>
    <scope>NUCLEOTIDE SEQUENCE [LARGE SCALE GENOMIC DNA]</scope>
    <source>
        <strain evidence="2 3">006A-0059</strain>
    </source>
</reference>
<evidence type="ECO:0000256" key="1">
    <source>
        <dbReference type="SAM" id="Phobius"/>
    </source>
</evidence>
<dbReference type="EMBL" id="FAVB01000022">
    <property type="protein sequence ID" value="CUU91113.1"/>
    <property type="molecule type" value="Genomic_DNA"/>
</dbReference>
<protein>
    <submittedName>
        <fullName evidence="2">Uncharacterized protein</fullName>
    </submittedName>
</protein>